<dbReference type="RefSeq" id="WP_008843758.1">
    <property type="nucleotide sequence ID" value="NZ_BAEN01000025.1"/>
</dbReference>
<gene>
    <name evidence="1" type="ORF">GLIP_1300</name>
</gene>
<evidence type="ECO:0000313" key="1">
    <source>
        <dbReference type="EMBL" id="GAC13941.1"/>
    </source>
</evidence>
<dbReference type="Proteomes" id="UP000006334">
    <property type="component" value="Unassembled WGS sequence"/>
</dbReference>
<proteinExistence type="predicted"/>
<dbReference type="AlphaFoldDB" id="K6XQH9"/>
<evidence type="ECO:0000313" key="2">
    <source>
        <dbReference type="Proteomes" id="UP000006334"/>
    </source>
</evidence>
<keyword evidence="2" id="KW-1185">Reference proteome</keyword>
<protein>
    <submittedName>
        <fullName evidence="1">Uncharacterized protein</fullName>
    </submittedName>
</protein>
<reference evidence="1 2" key="1">
    <citation type="journal article" date="2017" name="Antonie Van Leeuwenhoek">
        <title>Rhizobium rhizosphaerae sp. nov., a novel species isolated from rice rhizosphere.</title>
        <authorList>
            <person name="Zhao J.J."/>
            <person name="Zhang J."/>
            <person name="Zhang R.J."/>
            <person name="Zhang C.W."/>
            <person name="Yin H.Q."/>
            <person name="Zhang X.X."/>
        </authorList>
    </citation>
    <scope>NUCLEOTIDE SEQUENCE [LARGE SCALE GENOMIC DNA]</scope>
    <source>
        <strain evidence="1 2">E3</strain>
    </source>
</reference>
<name>K6XQH9_9ALTE</name>
<dbReference type="EMBL" id="BAEN01000025">
    <property type="protein sequence ID" value="GAC13941.1"/>
    <property type="molecule type" value="Genomic_DNA"/>
</dbReference>
<accession>K6XQH9</accession>
<sequence length="47" mass="5243">MDDRSRLAIKVLTEEMTLDSSWGKRLDPTAKLKAKRIALGDEAVDVV</sequence>
<comment type="caution">
    <text evidence="1">The sequence shown here is derived from an EMBL/GenBank/DDBJ whole genome shotgun (WGS) entry which is preliminary data.</text>
</comment>
<organism evidence="1 2">
    <name type="scientific">Aliiglaciecola lipolytica E3</name>
    <dbReference type="NCBI Taxonomy" id="1127673"/>
    <lineage>
        <taxon>Bacteria</taxon>
        <taxon>Pseudomonadati</taxon>
        <taxon>Pseudomonadota</taxon>
        <taxon>Gammaproteobacteria</taxon>
        <taxon>Alteromonadales</taxon>
        <taxon>Alteromonadaceae</taxon>
        <taxon>Aliiglaciecola</taxon>
    </lineage>
</organism>